<proteinExistence type="predicted"/>
<protein>
    <submittedName>
        <fullName evidence="2">Uncharacterized protein</fullName>
    </submittedName>
</protein>
<accession>A0A382AQZ8</accession>
<keyword evidence="1" id="KW-1133">Transmembrane helix</keyword>
<keyword evidence="1" id="KW-0472">Membrane</keyword>
<reference evidence="2" key="1">
    <citation type="submission" date="2018-05" db="EMBL/GenBank/DDBJ databases">
        <authorList>
            <person name="Lanie J.A."/>
            <person name="Ng W.-L."/>
            <person name="Kazmierczak K.M."/>
            <person name="Andrzejewski T.M."/>
            <person name="Davidsen T.M."/>
            <person name="Wayne K.J."/>
            <person name="Tettelin H."/>
            <person name="Glass J.I."/>
            <person name="Rusch D."/>
            <person name="Podicherti R."/>
            <person name="Tsui H.-C.T."/>
            <person name="Winkler M.E."/>
        </authorList>
    </citation>
    <scope>NUCLEOTIDE SEQUENCE</scope>
</reference>
<feature type="non-terminal residue" evidence="2">
    <location>
        <position position="67"/>
    </location>
</feature>
<keyword evidence="1" id="KW-0812">Transmembrane</keyword>
<name>A0A382AQZ8_9ZZZZ</name>
<feature type="transmembrane region" description="Helical" evidence="1">
    <location>
        <begin position="12"/>
        <end position="32"/>
    </location>
</feature>
<dbReference type="EMBL" id="UINC01026474">
    <property type="protein sequence ID" value="SVB03990.1"/>
    <property type="molecule type" value="Genomic_DNA"/>
</dbReference>
<gene>
    <name evidence="2" type="ORF">METZ01_LOCUS156844</name>
</gene>
<sequence length="67" mass="7462">MLKRTGSILGKAVTAFLSMIILALIGTGVMLARGPVSLAPLSPYLEEFINDPTWRYRVRFHDAVLSW</sequence>
<dbReference type="AlphaFoldDB" id="A0A382AQZ8"/>
<evidence type="ECO:0000313" key="2">
    <source>
        <dbReference type="EMBL" id="SVB03990.1"/>
    </source>
</evidence>
<organism evidence="2">
    <name type="scientific">marine metagenome</name>
    <dbReference type="NCBI Taxonomy" id="408172"/>
    <lineage>
        <taxon>unclassified sequences</taxon>
        <taxon>metagenomes</taxon>
        <taxon>ecological metagenomes</taxon>
    </lineage>
</organism>
<evidence type="ECO:0000256" key="1">
    <source>
        <dbReference type="SAM" id="Phobius"/>
    </source>
</evidence>